<evidence type="ECO:0000259" key="2">
    <source>
        <dbReference type="Pfam" id="PF12904"/>
    </source>
</evidence>
<comment type="caution">
    <text evidence="4">The sequence shown here is derived from an EMBL/GenBank/DDBJ whole genome shotgun (WGS) entry which is preliminary data.</text>
</comment>
<protein>
    <recommendedName>
        <fullName evidence="6">DUF4038 domain-containing protein</fullName>
    </recommendedName>
</protein>
<reference evidence="4" key="2">
    <citation type="submission" date="2020-05" db="EMBL/GenBank/DDBJ databases">
        <authorList>
            <person name="Kim H.-S."/>
            <person name="Proctor R.H."/>
            <person name="Brown D.W."/>
        </authorList>
    </citation>
    <scope>NUCLEOTIDE SEQUENCE</scope>
    <source>
        <strain evidence="4">NRRL 20472</strain>
    </source>
</reference>
<proteinExistence type="predicted"/>
<dbReference type="EMBL" id="JABEXW010000420">
    <property type="protein sequence ID" value="KAF4964235.1"/>
    <property type="molecule type" value="Genomic_DNA"/>
</dbReference>
<evidence type="ECO:0000256" key="1">
    <source>
        <dbReference type="SAM" id="SignalP"/>
    </source>
</evidence>
<gene>
    <name evidence="4" type="ORF">FSARC_7789</name>
</gene>
<dbReference type="Gene3D" id="3.20.20.80">
    <property type="entry name" value="Glycosidases"/>
    <property type="match status" value="1"/>
</dbReference>
<feature type="domain" description="Apiosidase-like catalytic" evidence="3">
    <location>
        <begin position="36"/>
        <end position="411"/>
    </location>
</feature>
<dbReference type="InterPro" id="IPR024749">
    <property type="entry name" value="Collagen-bd_put"/>
</dbReference>
<keyword evidence="5" id="KW-1185">Reference proteome</keyword>
<dbReference type="Pfam" id="PF13204">
    <property type="entry name" value="Apiosidase"/>
    <property type="match status" value="1"/>
</dbReference>
<dbReference type="Pfam" id="PF12904">
    <property type="entry name" value="Collagen_bind_2"/>
    <property type="match status" value="1"/>
</dbReference>
<feature type="signal peptide" evidence="1">
    <location>
        <begin position="1"/>
        <end position="18"/>
    </location>
</feature>
<evidence type="ECO:0008006" key="6">
    <source>
        <dbReference type="Google" id="ProtNLM"/>
    </source>
</evidence>
<accession>A0A8H4X7L0</accession>
<dbReference type="SUPFAM" id="SSF51445">
    <property type="entry name" value="(Trans)glycosidases"/>
    <property type="match status" value="1"/>
</dbReference>
<dbReference type="InterPro" id="IPR025277">
    <property type="entry name" value="Apiosidase-like_cat_dom"/>
</dbReference>
<dbReference type="Proteomes" id="UP000622797">
    <property type="component" value="Unassembled WGS sequence"/>
</dbReference>
<sequence length="534" mass="59681">MEFSTFLVAVASACPVLSNPVPSKLPWPGLAISSSPKGRYLYRTNSGEPFFWIADTNWELFHRLNRTDVDLYLADCAAKGFNVVQAVVLSKYNVTTAPNFYDDLALDNKNPATPNEAYFSYIDWIVIRAAEYGVLICFVPTWGRWVNGGWYGKNARVFGKYLGKRYPGIPKMMGGDTNGFWADNVPQARDEWRKNPEMNFTSFLDPISDTRNIWEAMMKGFKEGEARHGVDAFVTFQPTSPGIVDPPTPPSYGHNYINQTQGLTLSMDAVQSGHESPNPDSLDARLTALKPWDSRKNYQNIPEMRSQFSGPVMDVENHYDGAHDSFNTSKRIWNASDVRRGFYPAILSGACGITYGNLPVQQSYENKSLVASPKHWNEPQLGLDANASWHEALHWPSNKEAGYPGRLFASLSKDQVSSLEPARQFLSSPEKATDDILSFEADRYVAGMITKGQYWVYSGWGDAFTVDLGGVSKTWGYASASITAQWFNPRKGVLEAHYPQKTFQAKGKKTFTPPSSGGMDFDWLLVLKNEKGSC</sequence>
<name>A0A8H4X7L0_9HYPO</name>
<reference evidence="4" key="1">
    <citation type="journal article" date="2020" name="BMC Genomics">
        <title>Correction to: Identification and distribution of gene clusters required for synthesis of sphingolipid metabolism inhibitors in diverse species of the filamentous fungus Fusarium.</title>
        <authorList>
            <person name="Kim H.S."/>
            <person name="Lohmar J.M."/>
            <person name="Busman M."/>
            <person name="Brown D.W."/>
            <person name="Naumann T.A."/>
            <person name="Divon H.H."/>
            <person name="Lysoe E."/>
            <person name="Uhlig S."/>
            <person name="Proctor R.H."/>
        </authorList>
    </citation>
    <scope>NUCLEOTIDE SEQUENCE</scope>
    <source>
        <strain evidence="4">NRRL 20472</strain>
    </source>
</reference>
<evidence type="ECO:0000313" key="5">
    <source>
        <dbReference type="Proteomes" id="UP000622797"/>
    </source>
</evidence>
<evidence type="ECO:0000259" key="3">
    <source>
        <dbReference type="Pfam" id="PF13204"/>
    </source>
</evidence>
<organism evidence="4 5">
    <name type="scientific">Fusarium sarcochroum</name>
    <dbReference type="NCBI Taxonomy" id="1208366"/>
    <lineage>
        <taxon>Eukaryota</taxon>
        <taxon>Fungi</taxon>
        <taxon>Dikarya</taxon>
        <taxon>Ascomycota</taxon>
        <taxon>Pezizomycotina</taxon>
        <taxon>Sordariomycetes</taxon>
        <taxon>Hypocreomycetidae</taxon>
        <taxon>Hypocreales</taxon>
        <taxon>Nectriaceae</taxon>
        <taxon>Fusarium</taxon>
        <taxon>Fusarium lateritium species complex</taxon>
    </lineage>
</organism>
<dbReference type="OrthoDB" id="2581507at2759"/>
<feature type="chain" id="PRO_5034270961" description="DUF4038 domain-containing protein" evidence="1">
    <location>
        <begin position="19"/>
        <end position="534"/>
    </location>
</feature>
<feature type="domain" description="Putative collagen-binding" evidence="2">
    <location>
        <begin position="444"/>
        <end position="527"/>
    </location>
</feature>
<dbReference type="PANTHER" id="PTHR37836">
    <property type="entry name" value="LMO1036 PROTEIN"/>
    <property type="match status" value="1"/>
</dbReference>
<keyword evidence="1" id="KW-0732">Signal</keyword>
<evidence type="ECO:0000313" key="4">
    <source>
        <dbReference type="EMBL" id="KAF4964235.1"/>
    </source>
</evidence>
<dbReference type="AlphaFoldDB" id="A0A8H4X7L0"/>
<dbReference type="InterPro" id="IPR017853">
    <property type="entry name" value="GH"/>
</dbReference>
<dbReference type="PANTHER" id="PTHR37836:SF2">
    <property type="entry name" value="DUF4038 DOMAIN-CONTAINING PROTEIN"/>
    <property type="match status" value="1"/>
</dbReference>